<evidence type="ECO:0000256" key="3">
    <source>
        <dbReference type="ARBA" id="ARBA00008682"/>
    </source>
</evidence>
<dbReference type="GO" id="GO:0006032">
    <property type="term" value="P:chitin catabolic process"/>
    <property type="evidence" value="ECO:0007669"/>
    <property type="project" value="UniProtKB-KW"/>
</dbReference>
<feature type="compositionally biased region" description="Polar residues" evidence="12">
    <location>
        <begin position="456"/>
        <end position="468"/>
    </location>
</feature>
<feature type="region of interest" description="Disordered" evidence="12">
    <location>
        <begin position="801"/>
        <end position="930"/>
    </location>
</feature>
<feature type="compositionally biased region" description="Basic and acidic residues" evidence="12">
    <location>
        <begin position="827"/>
        <end position="838"/>
    </location>
</feature>
<name>A0A097F8L1_HIRTH</name>
<evidence type="ECO:0000313" key="15">
    <source>
        <dbReference type="EMBL" id="AIT18898.1"/>
    </source>
</evidence>
<dbReference type="GO" id="GO:0005576">
    <property type="term" value="C:extracellular region"/>
    <property type="evidence" value="ECO:0007669"/>
    <property type="project" value="UniProtKB-SubCell"/>
</dbReference>
<feature type="region of interest" description="Disordered" evidence="12">
    <location>
        <begin position="406"/>
        <end position="468"/>
    </location>
</feature>
<dbReference type="GO" id="GO:0008843">
    <property type="term" value="F:endochitinase activity"/>
    <property type="evidence" value="ECO:0007669"/>
    <property type="project" value="UniProtKB-EC"/>
</dbReference>
<evidence type="ECO:0000256" key="10">
    <source>
        <dbReference type="ARBA" id="ARBA00023326"/>
    </source>
</evidence>
<feature type="signal peptide" evidence="13">
    <location>
        <begin position="1"/>
        <end position="19"/>
    </location>
</feature>
<proteinExistence type="evidence at transcript level"/>
<evidence type="ECO:0000256" key="5">
    <source>
        <dbReference type="ARBA" id="ARBA00022525"/>
    </source>
</evidence>
<dbReference type="InterPro" id="IPR001223">
    <property type="entry name" value="Glyco_hydro18_cat"/>
</dbReference>
<dbReference type="PANTHER" id="PTHR11177:SF317">
    <property type="entry name" value="CHITINASE 12-RELATED"/>
    <property type="match status" value="1"/>
</dbReference>
<feature type="region of interest" description="Disordered" evidence="12">
    <location>
        <begin position="484"/>
        <end position="534"/>
    </location>
</feature>
<feature type="domain" description="GH18" evidence="14">
    <location>
        <begin position="37"/>
        <end position="388"/>
    </location>
</feature>
<dbReference type="SUPFAM" id="SSF51445">
    <property type="entry name" value="(Trans)glycosidases"/>
    <property type="match status" value="1"/>
</dbReference>
<dbReference type="EC" id="3.2.1.14" evidence="4"/>
<dbReference type="Gene3D" id="3.10.50.10">
    <property type="match status" value="1"/>
</dbReference>
<sequence length="981" mass="103395">MSLFRTSLAFLVALQTALGLASSLQSANSLQLRSEGYVNMVYWPHWANKKLSEIDAKDVTHIMYAFGKVFPDGSVQLIDPITDVGSVAQSPNVGGKWEELFRFKQANPHVKTVLSIGGWPREEEKTWFASAASTPENRERFAKMATKLMLDGGFDGLDIDWEFPTGGEESKSHAELMKALRQELDELSKTHENYHFLLTLATSASPWWHQHLSYNDLVPLLDYWYIMAYDYTGGWGEKLQHNANLYPSKTHPDSTVFNTDQGIKSLTNKYGVPKDKIVLGIPSYGHVFVNVKAPGDKKKSTDHVEPRSLNRINLDDLDIDCDTDAVACVGYNRKTKELITLDTAKTVAVKGEYVQKNGLAGMFMWDLSHDLPGDDALHVAAANSLGRLERSPSLQKYPDSRYANVKGVADPKTSSPTSPMTTPTMPASGMSSPVSTPATSKPMTTSRPTSIMTTTKKPVSSAPSIESTSKSLFTSSKPVAITTSARAKTSSVHTTQPAVSSSPFATTRKPTTVSTPVAHTTASLPATHSSGFPTVGRFWGNQTTSMYSASKIPSSLPVASDLASDLNLPESNQVVPTKPAADAVLPVVPSAPTNPGSEQHQPTPSQSQNGPSSSVVAANVACPICELPDYMTPAINADGMVTKTVFAVVIKHVTVACSNMAICAPPSPVAVTQSVFVTVCPMDLKPSAPTVSIGPSAGAEPLPVTVADRVVSMCVTELGCRATDAPAPSAPGKTIPRPGSVQSGAPRVFSVGKNQPGGPKHLPAAEPVAPAQGDVKTKAGVKPETDVELEVDVQAKAGIKPKVGAPTGAVGANGNDEDDSCDEVELPNEKKPIVKSENKVVSAGSGSLPSANRGGHPAQPSNDEVKEEAPSQAPRPGTDDRTPEHAQSDGKQGAVSAQIPSGHDVGISARPGPKAGSASTPEQLTSVTPTVTATLRPVVNTASSAPVKPGQDQTLSSELTAGAMQVCASAWAVLAVIAVLL</sequence>
<comment type="subcellular location">
    <subcellularLocation>
        <location evidence="2">Secreted</location>
    </subcellularLocation>
</comment>
<feature type="compositionally biased region" description="Basic and acidic residues" evidence="12">
    <location>
        <begin position="877"/>
        <end position="888"/>
    </location>
</feature>
<evidence type="ECO:0000256" key="8">
    <source>
        <dbReference type="ARBA" id="ARBA00023277"/>
    </source>
</evidence>
<feature type="compositionally biased region" description="Low complexity" evidence="12">
    <location>
        <begin position="411"/>
        <end position="433"/>
    </location>
</feature>
<feature type="compositionally biased region" description="Low complexity" evidence="12">
    <location>
        <begin position="442"/>
        <end position="455"/>
    </location>
</feature>
<dbReference type="InterPro" id="IPR029070">
    <property type="entry name" value="Chitinase_insertion_sf"/>
</dbReference>
<feature type="compositionally biased region" description="Polar residues" evidence="12">
    <location>
        <begin position="484"/>
        <end position="532"/>
    </location>
</feature>
<dbReference type="EMBL" id="KM220999">
    <property type="protein sequence ID" value="AIT18898.1"/>
    <property type="molecule type" value="mRNA"/>
</dbReference>
<dbReference type="InterPro" id="IPR001579">
    <property type="entry name" value="Glyco_hydro_18_chit_AS"/>
</dbReference>
<accession>A0A097F8L1</accession>
<dbReference type="Gene3D" id="3.20.20.80">
    <property type="entry name" value="Glycosidases"/>
    <property type="match status" value="1"/>
</dbReference>
<reference evidence="15" key="1">
    <citation type="submission" date="2014-07" db="EMBL/GenBank/DDBJ databases">
        <authorList>
            <person name="Agrawal Y."/>
            <person name="Khatri I."/>
            <person name="Subramanian S."/>
            <person name="Shenoy B.D."/>
        </authorList>
    </citation>
    <scope>NUCLEOTIDE SEQUENCE</scope>
    <source>
        <strain evidence="15">MTCC6686</strain>
    </source>
</reference>
<evidence type="ECO:0000256" key="9">
    <source>
        <dbReference type="ARBA" id="ARBA00023295"/>
    </source>
</evidence>
<dbReference type="GO" id="GO:0008061">
    <property type="term" value="F:chitin binding"/>
    <property type="evidence" value="ECO:0007669"/>
    <property type="project" value="InterPro"/>
</dbReference>
<feature type="compositionally biased region" description="Polar residues" evidence="12">
    <location>
        <begin position="591"/>
        <end position="612"/>
    </location>
</feature>
<dbReference type="PROSITE" id="PS01095">
    <property type="entry name" value="GH18_1"/>
    <property type="match status" value="1"/>
</dbReference>
<dbReference type="AlphaFoldDB" id="A0A097F8L1"/>
<keyword evidence="6 11" id="KW-0378">Hydrolase</keyword>
<keyword evidence="10" id="KW-0624">Polysaccharide degradation</keyword>
<evidence type="ECO:0000259" key="14">
    <source>
        <dbReference type="PROSITE" id="PS51910"/>
    </source>
</evidence>
<feature type="compositionally biased region" description="Acidic residues" evidence="12">
    <location>
        <begin position="815"/>
        <end position="826"/>
    </location>
</feature>
<protein>
    <recommendedName>
        <fullName evidence="4">chitinase</fullName>
        <ecNumber evidence="4">3.2.1.14</ecNumber>
    </recommendedName>
</protein>
<evidence type="ECO:0000256" key="7">
    <source>
        <dbReference type="ARBA" id="ARBA00023024"/>
    </source>
</evidence>
<evidence type="ECO:0000256" key="2">
    <source>
        <dbReference type="ARBA" id="ARBA00004613"/>
    </source>
</evidence>
<feature type="compositionally biased region" description="Polar residues" evidence="12">
    <location>
        <begin position="917"/>
        <end position="930"/>
    </location>
</feature>
<dbReference type="InterPro" id="IPR011583">
    <property type="entry name" value="Chitinase_II/V-like_cat"/>
</dbReference>
<comment type="similarity">
    <text evidence="3">Belongs to the glycosyl hydrolase 18 family. Chitinase class V subfamily.</text>
</comment>
<feature type="region of interest" description="Disordered" evidence="12">
    <location>
        <begin position="586"/>
        <end position="612"/>
    </location>
</feature>
<evidence type="ECO:0000256" key="1">
    <source>
        <dbReference type="ARBA" id="ARBA00000822"/>
    </source>
</evidence>
<keyword evidence="8" id="KW-0119">Carbohydrate metabolism</keyword>
<keyword evidence="9 11" id="KW-0326">Glycosidase</keyword>
<keyword evidence="5" id="KW-0964">Secreted</keyword>
<evidence type="ECO:0000256" key="11">
    <source>
        <dbReference type="RuleBase" id="RU000489"/>
    </source>
</evidence>
<evidence type="ECO:0000256" key="12">
    <source>
        <dbReference type="SAM" id="MobiDB-lite"/>
    </source>
</evidence>
<dbReference type="PANTHER" id="PTHR11177">
    <property type="entry name" value="CHITINASE"/>
    <property type="match status" value="1"/>
</dbReference>
<dbReference type="SMART" id="SM00636">
    <property type="entry name" value="Glyco_18"/>
    <property type="match status" value="1"/>
</dbReference>
<comment type="catalytic activity">
    <reaction evidence="1">
        <text>Random endo-hydrolysis of N-acetyl-beta-D-glucosaminide (1-&gt;4)-beta-linkages in chitin and chitodextrins.</text>
        <dbReference type="EC" id="3.2.1.14"/>
    </reaction>
</comment>
<dbReference type="InterPro" id="IPR050314">
    <property type="entry name" value="Glycosyl_Hydrlase_18"/>
</dbReference>
<evidence type="ECO:0000256" key="6">
    <source>
        <dbReference type="ARBA" id="ARBA00022801"/>
    </source>
</evidence>
<evidence type="ECO:0000256" key="13">
    <source>
        <dbReference type="SAM" id="SignalP"/>
    </source>
</evidence>
<gene>
    <name evidence="15" type="primary">Chi-11</name>
</gene>
<keyword evidence="7" id="KW-0146">Chitin degradation</keyword>
<evidence type="ECO:0000256" key="4">
    <source>
        <dbReference type="ARBA" id="ARBA00012729"/>
    </source>
</evidence>
<keyword evidence="13" id="KW-0732">Signal</keyword>
<organism evidence="15">
    <name type="scientific">Hirsutella thompsonii</name>
    <name type="common">Entomogenous fungus</name>
    <dbReference type="NCBI Taxonomy" id="42368"/>
    <lineage>
        <taxon>Eukaryota</taxon>
        <taxon>Fungi</taxon>
        <taxon>Dikarya</taxon>
        <taxon>Ascomycota</taxon>
        <taxon>Pezizomycotina</taxon>
        <taxon>Sordariomycetes</taxon>
        <taxon>Hypocreomycetidae</taxon>
        <taxon>Hypocreales</taxon>
        <taxon>Ophiocordycipitaceae</taxon>
        <taxon>Hirsutella</taxon>
    </lineage>
</organism>
<dbReference type="GO" id="GO:0000272">
    <property type="term" value="P:polysaccharide catabolic process"/>
    <property type="evidence" value="ECO:0007669"/>
    <property type="project" value="UniProtKB-KW"/>
</dbReference>
<dbReference type="PROSITE" id="PS51910">
    <property type="entry name" value="GH18_2"/>
    <property type="match status" value="1"/>
</dbReference>
<feature type="chain" id="PRO_5001930540" description="chitinase" evidence="13">
    <location>
        <begin position="20"/>
        <end position="981"/>
    </location>
</feature>
<dbReference type="Pfam" id="PF00704">
    <property type="entry name" value="Glyco_hydro_18"/>
    <property type="match status" value="1"/>
</dbReference>
<feature type="region of interest" description="Disordered" evidence="12">
    <location>
        <begin position="751"/>
        <end position="776"/>
    </location>
</feature>
<dbReference type="InterPro" id="IPR017853">
    <property type="entry name" value="GH"/>
</dbReference>